<dbReference type="PROSITE" id="PS52029">
    <property type="entry name" value="LD_TPASE"/>
    <property type="match status" value="1"/>
</dbReference>
<dbReference type="InterPro" id="IPR038063">
    <property type="entry name" value="Transpep_catalytic_dom"/>
</dbReference>
<gene>
    <name evidence="10" type="ORF">FAEUMB_20610</name>
</gene>
<feature type="compositionally biased region" description="Basic and acidic residues" evidence="7">
    <location>
        <begin position="99"/>
        <end position="137"/>
    </location>
</feature>
<evidence type="ECO:0000256" key="2">
    <source>
        <dbReference type="ARBA" id="ARBA00022679"/>
    </source>
</evidence>
<name>A0ABQ0QYN4_9FIRM</name>
<protein>
    <recommendedName>
        <fullName evidence="9">L,D-TPase catalytic domain-containing protein</fullName>
    </recommendedName>
</protein>
<evidence type="ECO:0000256" key="5">
    <source>
        <dbReference type="ARBA" id="ARBA00023316"/>
    </source>
</evidence>
<dbReference type="EMBL" id="BHEO01000008">
    <property type="protein sequence ID" value="GBU05520.1"/>
    <property type="molecule type" value="Genomic_DNA"/>
</dbReference>
<dbReference type="PANTHER" id="PTHR30582">
    <property type="entry name" value="L,D-TRANSPEPTIDASE"/>
    <property type="match status" value="1"/>
</dbReference>
<evidence type="ECO:0000256" key="7">
    <source>
        <dbReference type="SAM" id="MobiDB-lite"/>
    </source>
</evidence>
<dbReference type="RefSeq" id="WP_242990144.1">
    <property type="nucleotide sequence ID" value="NZ_BHEO01000008.1"/>
</dbReference>
<keyword evidence="11" id="KW-1185">Reference proteome</keyword>
<feature type="transmembrane region" description="Helical" evidence="8">
    <location>
        <begin position="175"/>
        <end position="197"/>
    </location>
</feature>
<feature type="active site" description="Proton donor/acceptor" evidence="6">
    <location>
        <position position="588"/>
    </location>
</feature>
<comment type="caution">
    <text evidence="10">The sequence shown here is derived from an EMBL/GenBank/DDBJ whole genome shotgun (WGS) entry which is preliminary data.</text>
</comment>
<keyword evidence="8" id="KW-1133">Transmembrane helix</keyword>
<evidence type="ECO:0000259" key="9">
    <source>
        <dbReference type="PROSITE" id="PS52029"/>
    </source>
</evidence>
<dbReference type="InterPro" id="IPR050979">
    <property type="entry name" value="LD-transpeptidase"/>
</dbReference>
<dbReference type="InterPro" id="IPR022029">
    <property type="entry name" value="YoaR-like_PG-bd"/>
</dbReference>
<keyword evidence="2" id="KW-0808">Transferase</keyword>
<sequence>MFTRYCLEKGNRYYMGGTNDKRRRQGSGNRHADGRVDDIEYFSYRLDDGPDEENIEEIEKKEKKRKNPRPRAQRSDLQKAQFTAELPKEIRTQKATNLARKELQKQHGQKQHEQKRTHQEESVKKNSQHREESRRSSEMQLKQNAKNSSGSHSAKQNHQKNGKSSEKKEQMKKKALFIAGGVLGAAALVYLGFAFYFTKHFYFNTTINGNDFSGKTVKEAESYMEKQVQGYTLTLKENDGGTEVISGEDISLEYLPGKELEKIVKDQNAFLWIRALFQKGSAEAKVDVQYDEAALDALISGLQCMKPENQTPSVSAKPTFDGNTFVITKEVEGTQLDQEVFRQKIKEKISGFQHEMDLEKEGCYLKPKFTEDSSEVVAARDKMNSYLGGTVTYQMGATPEGIDKAKLAEWITVDENMNVTFTTDGISAYVRDLASRYDTVGKTRSFTTPTGKAATVSGGTYGWSIDEPAEIEQLKADIAGGKPVQREPIYEKRAASFGATDWGNTYAEVDLSTQHMWYIQNGNVVLETDIVSGLPTPDRITPEGVYDVLYKESPSILVGENDPETGEPIYKQEVRYWMQFTWSGVGFHDADWQPAFGGSLYQSAGSHGCINMPIDKAGQLLNLISAGVPVICHY</sequence>
<proteinExistence type="predicted"/>
<dbReference type="Pfam" id="PF03734">
    <property type="entry name" value="YkuD"/>
    <property type="match status" value="1"/>
</dbReference>
<feature type="active site" description="Nucleophile" evidence="6">
    <location>
        <position position="609"/>
    </location>
</feature>
<keyword evidence="8" id="KW-0812">Transmembrane</keyword>
<keyword evidence="4 6" id="KW-0573">Peptidoglycan synthesis</keyword>
<evidence type="ECO:0000256" key="6">
    <source>
        <dbReference type="PROSITE-ProRule" id="PRU01373"/>
    </source>
</evidence>
<evidence type="ECO:0000256" key="8">
    <source>
        <dbReference type="SAM" id="Phobius"/>
    </source>
</evidence>
<feature type="domain" description="L,D-TPase catalytic" evidence="9">
    <location>
        <begin position="505"/>
        <end position="633"/>
    </location>
</feature>
<comment type="pathway">
    <text evidence="1 6">Cell wall biogenesis; peptidoglycan biosynthesis.</text>
</comment>
<dbReference type="Gene3D" id="2.40.440.10">
    <property type="entry name" value="L,D-transpeptidase catalytic domain-like"/>
    <property type="match status" value="1"/>
</dbReference>
<keyword evidence="3 6" id="KW-0133">Cell shape</keyword>
<dbReference type="InterPro" id="IPR038054">
    <property type="entry name" value="LD_TPept-like_central_sf"/>
</dbReference>
<dbReference type="CDD" id="cd16913">
    <property type="entry name" value="YkuD_like"/>
    <property type="match status" value="1"/>
</dbReference>
<feature type="compositionally biased region" description="Polar residues" evidence="7">
    <location>
        <begin position="139"/>
        <end position="154"/>
    </location>
</feature>
<evidence type="ECO:0000313" key="11">
    <source>
        <dbReference type="Proteomes" id="UP000702954"/>
    </source>
</evidence>
<dbReference type="SUPFAM" id="SSF141523">
    <property type="entry name" value="L,D-transpeptidase catalytic domain-like"/>
    <property type="match status" value="1"/>
</dbReference>
<evidence type="ECO:0000313" key="10">
    <source>
        <dbReference type="EMBL" id="GBU05520.1"/>
    </source>
</evidence>
<dbReference type="Pfam" id="PF12229">
    <property type="entry name" value="PG_binding_4"/>
    <property type="match status" value="2"/>
</dbReference>
<dbReference type="PANTHER" id="PTHR30582:SF33">
    <property type="entry name" value="EXPORTED PROTEIN"/>
    <property type="match status" value="1"/>
</dbReference>
<keyword evidence="5 6" id="KW-0961">Cell wall biogenesis/degradation</keyword>
<dbReference type="InterPro" id="IPR005490">
    <property type="entry name" value="LD_TPept_cat_dom"/>
</dbReference>
<feature type="region of interest" description="Disordered" evidence="7">
    <location>
        <begin position="13"/>
        <end position="168"/>
    </location>
</feature>
<evidence type="ECO:0000256" key="1">
    <source>
        <dbReference type="ARBA" id="ARBA00004752"/>
    </source>
</evidence>
<organism evidence="10 11">
    <name type="scientific">Faecalimonas umbilicata</name>
    <dbReference type="NCBI Taxonomy" id="1912855"/>
    <lineage>
        <taxon>Bacteria</taxon>
        <taxon>Bacillati</taxon>
        <taxon>Bacillota</taxon>
        <taxon>Clostridia</taxon>
        <taxon>Lachnospirales</taxon>
        <taxon>Lachnospiraceae</taxon>
        <taxon>Faecalimonas</taxon>
    </lineage>
</organism>
<evidence type="ECO:0000256" key="4">
    <source>
        <dbReference type="ARBA" id="ARBA00022984"/>
    </source>
</evidence>
<dbReference type="Gene3D" id="3.10.20.800">
    <property type="match status" value="1"/>
</dbReference>
<keyword evidence="8" id="KW-0472">Membrane</keyword>
<reference evidence="10 11" key="1">
    <citation type="journal article" date="2018" name="Int. J. Syst. Evol. Microbiol.">
        <title>Draft Genome Sequence of Faecalimonas umbilicata JCM 30896T, an Acetate-Producing Bacterium Isolated from Human Feces.</title>
        <authorList>
            <person name="Sakamoto M."/>
            <person name="Ikeyama N."/>
            <person name="Yuki M."/>
            <person name="Ohkuma M."/>
        </authorList>
    </citation>
    <scope>NUCLEOTIDE SEQUENCE [LARGE SCALE GENOMIC DNA]</scope>
    <source>
        <strain evidence="10 11">EGH7</strain>
    </source>
</reference>
<evidence type="ECO:0000256" key="3">
    <source>
        <dbReference type="ARBA" id="ARBA00022960"/>
    </source>
</evidence>
<dbReference type="Proteomes" id="UP000702954">
    <property type="component" value="Unassembled WGS sequence"/>
</dbReference>
<feature type="compositionally biased region" description="Basic residues" evidence="7">
    <location>
        <begin position="62"/>
        <end position="72"/>
    </location>
</feature>
<accession>A0ABQ0QYN4</accession>
<dbReference type="SUPFAM" id="SSF143985">
    <property type="entry name" value="L,D-transpeptidase pre-catalytic domain-like"/>
    <property type="match status" value="1"/>
</dbReference>